<reference evidence="6" key="1">
    <citation type="submission" date="2018-05" db="EMBL/GenBank/DDBJ databases">
        <authorList>
            <person name="Lanie J.A."/>
            <person name="Ng W.-L."/>
            <person name="Kazmierczak K.M."/>
            <person name="Andrzejewski T.M."/>
            <person name="Davidsen T.M."/>
            <person name="Wayne K.J."/>
            <person name="Tettelin H."/>
            <person name="Glass J.I."/>
            <person name="Rusch D."/>
            <person name="Podicherti R."/>
            <person name="Tsui H.-C.T."/>
            <person name="Winkler M.E."/>
        </authorList>
    </citation>
    <scope>NUCLEOTIDE SEQUENCE</scope>
</reference>
<feature type="transmembrane region" description="Helical" evidence="5">
    <location>
        <begin position="61"/>
        <end position="78"/>
    </location>
</feature>
<name>A0A381NVQ2_9ZZZZ</name>
<feature type="transmembrane region" description="Helical" evidence="5">
    <location>
        <begin position="296"/>
        <end position="316"/>
    </location>
</feature>
<dbReference type="NCBIfam" id="NF041679">
    <property type="entry name" value="IMP_arch_presen"/>
    <property type="match status" value="1"/>
</dbReference>
<keyword evidence="2 5" id="KW-0812">Transmembrane</keyword>
<feature type="transmembrane region" description="Helical" evidence="5">
    <location>
        <begin position="21"/>
        <end position="41"/>
    </location>
</feature>
<feature type="transmembrane region" description="Helical" evidence="5">
    <location>
        <begin position="119"/>
        <end position="136"/>
    </location>
</feature>
<keyword evidence="4 5" id="KW-0472">Membrane</keyword>
<evidence type="ECO:0000256" key="3">
    <source>
        <dbReference type="ARBA" id="ARBA00022989"/>
    </source>
</evidence>
<dbReference type="AlphaFoldDB" id="A0A381NVQ2"/>
<dbReference type="GO" id="GO:0012505">
    <property type="term" value="C:endomembrane system"/>
    <property type="evidence" value="ECO:0007669"/>
    <property type="project" value="UniProtKB-SubCell"/>
</dbReference>
<proteinExistence type="predicted"/>
<dbReference type="InterPro" id="IPR006639">
    <property type="entry name" value="Preselin/SPP"/>
</dbReference>
<keyword evidence="3 5" id="KW-1133">Transmembrane helix</keyword>
<evidence type="ECO:0000256" key="4">
    <source>
        <dbReference type="ARBA" id="ARBA00023136"/>
    </source>
</evidence>
<organism evidence="6">
    <name type="scientific">marine metagenome</name>
    <dbReference type="NCBI Taxonomy" id="408172"/>
    <lineage>
        <taxon>unclassified sequences</taxon>
        <taxon>metagenomes</taxon>
        <taxon>ecological metagenomes</taxon>
    </lineage>
</organism>
<dbReference type="GO" id="GO:0016020">
    <property type="term" value="C:membrane"/>
    <property type="evidence" value="ECO:0007669"/>
    <property type="project" value="InterPro"/>
</dbReference>
<feature type="transmembrane region" description="Helical" evidence="5">
    <location>
        <begin position="254"/>
        <end position="276"/>
    </location>
</feature>
<dbReference type="EMBL" id="UINC01000635">
    <property type="protein sequence ID" value="SUZ58695.1"/>
    <property type="molecule type" value="Genomic_DNA"/>
</dbReference>
<sequence length="360" mass="38698">MADSEFAEVLDAIRQQWTAMAGMAAMFTTSILIGVFIQPWYNFDEIRAFGGEGTNEAGNMLFELVMIFIFTIGIIWLARKGLEVIIKGIIFFALGYSLLLAIAPFFAIVLAILGIGSEAICGIVSLSIGVGLMFTLHKFPEWYVVNTVGVLVGAGVIVMIGISLEPVLIILFMILAAIYDHWAVNKSKHMLELADTMIGLKLPVLLVAPKESGYTFLDQEGDVMRREESVGEMGRGDSVADKPVPKARPKGRDALFMGLGDVIFPGMLVISSITFLPDTGPVVFDFWGDPHAPVHLGPMLVGMGTLVGGLVGYMALMTQVALGKPQAGLPLLNGGSILGYLLSGALALGIDQLWQDITFL</sequence>
<protein>
    <submittedName>
        <fullName evidence="6">Uncharacterized protein</fullName>
    </submittedName>
</protein>
<accession>A0A381NVQ2</accession>
<feature type="transmembrane region" description="Helical" evidence="5">
    <location>
        <begin position="90"/>
        <end position="113"/>
    </location>
</feature>
<evidence type="ECO:0000256" key="2">
    <source>
        <dbReference type="ARBA" id="ARBA00022692"/>
    </source>
</evidence>
<feature type="transmembrane region" description="Helical" evidence="5">
    <location>
        <begin position="328"/>
        <end position="350"/>
    </location>
</feature>
<dbReference type="SMART" id="SM00730">
    <property type="entry name" value="PSN"/>
    <property type="match status" value="1"/>
</dbReference>
<dbReference type="Pfam" id="PF06550">
    <property type="entry name" value="SPP"/>
    <property type="match status" value="1"/>
</dbReference>
<dbReference type="GO" id="GO:0042500">
    <property type="term" value="F:aspartic endopeptidase activity, intramembrane cleaving"/>
    <property type="evidence" value="ECO:0007669"/>
    <property type="project" value="InterPro"/>
</dbReference>
<evidence type="ECO:0000256" key="5">
    <source>
        <dbReference type="SAM" id="Phobius"/>
    </source>
</evidence>
<gene>
    <name evidence="6" type="ORF">METZ01_LOCUS11549</name>
</gene>
<comment type="subcellular location">
    <subcellularLocation>
        <location evidence="1">Endomembrane system</location>
        <topology evidence="1">Multi-pass membrane protein</topology>
    </subcellularLocation>
</comment>
<evidence type="ECO:0000313" key="6">
    <source>
        <dbReference type="EMBL" id="SUZ58695.1"/>
    </source>
</evidence>
<evidence type="ECO:0000256" key="1">
    <source>
        <dbReference type="ARBA" id="ARBA00004127"/>
    </source>
</evidence>
<dbReference type="InterPro" id="IPR010545">
    <property type="entry name" value="SPP"/>
</dbReference>
<feature type="transmembrane region" description="Helical" evidence="5">
    <location>
        <begin position="168"/>
        <end position="184"/>
    </location>
</feature>